<dbReference type="Pfam" id="PF07690">
    <property type="entry name" value="MFS_1"/>
    <property type="match status" value="1"/>
</dbReference>
<feature type="transmembrane region" description="Helical" evidence="7">
    <location>
        <begin position="483"/>
        <end position="503"/>
    </location>
</feature>
<evidence type="ECO:0000256" key="5">
    <source>
        <dbReference type="ARBA" id="ARBA00023136"/>
    </source>
</evidence>
<dbReference type="Gene3D" id="1.20.1250.20">
    <property type="entry name" value="MFS general substrate transporter like domains"/>
    <property type="match status" value="2"/>
</dbReference>
<dbReference type="PANTHER" id="PTHR43791:SF1">
    <property type="entry name" value="ALLANTOATE PERMEASE"/>
    <property type="match status" value="1"/>
</dbReference>
<organism evidence="8 9">
    <name type="scientific">Penicillium cosmopolitanum</name>
    <dbReference type="NCBI Taxonomy" id="1131564"/>
    <lineage>
        <taxon>Eukaryota</taxon>
        <taxon>Fungi</taxon>
        <taxon>Dikarya</taxon>
        <taxon>Ascomycota</taxon>
        <taxon>Pezizomycotina</taxon>
        <taxon>Eurotiomycetes</taxon>
        <taxon>Eurotiomycetidae</taxon>
        <taxon>Eurotiales</taxon>
        <taxon>Aspergillaceae</taxon>
        <taxon>Penicillium</taxon>
    </lineage>
</organism>
<dbReference type="SUPFAM" id="SSF103473">
    <property type="entry name" value="MFS general substrate transporter"/>
    <property type="match status" value="1"/>
</dbReference>
<evidence type="ECO:0000256" key="2">
    <source>
        <dbReference type="ARBA" id="ARBA00022448"/>
    </source>
</evidence>
<evidence type="ECO:0008006" key="10">
    <source>
        <dbReference type="Google" id="ProtNLM"/>
    </source>
</evidence>
<dbReference type="EMBL" id="JAPZBU010000006">
    <property type="protein sequence ID" value="KAJ5396932.1"/>
    <property type="molecule type" value="Genomic_DNA"/>
</dbReference>
<gene>
    <name evidence="8" type="ORF">N7509_005045</name>
</gene>
<accession>A0A9X0B9Q8</accession>
<name>A0A9X0B9Q8_9EURO</name>
<keyword evidence="3 7" id="KW-0812">Transmembrane</keyword>
<dbReference type="PANTHER" id="PTHR43791">
    <property type="entry name" value="PERMEASE-RELATED"/>
    <property type="match status" value="1"/>
</dbReference>
<feature type="transmembrane region" description="Helical" evidence="7">
    <location>
        <begin position="358"/>
        <end position="379"/>
    </location>
</feature>
<comment type="similarity">
    <text evidence="6">Belongs to the major facilitator superfamily. Allantoate permease family.</text>
</comment>
<sequence length="542" mass="60424">MSPVMGEEQKQTEAPGHTHIELLTRKMDSQPDEDITVAELEAGKMVASDDVIKYTQDDDEAMKALANYDGPPLVLDDATNRRLLRTIDWHLMPVLFCVFGLNYLDKTTLSYASIMGLKEDIHLEGNEYQWLGSIFYIGWLAWEYPTSRLLQLLPLAKYSAFCVTTWGIVLTLFATVSNFQGAVAIRFLLGVFEAASMPAFALLSSQWYTVHEHNLRAGIWISANGCGQIVGGFVAYGVSRRLSAIDAAIAGWKVIFIATGCFTVCIGILFFVVIPDSQLNCRWLNERDRLLAIQRVRGNEQGIGNRHFKWYQFREALLDPLNWALFMYGVLSDIPNGGLTNFFSQLIVSFGYTSQQSLLYGIPGGAVVIIACLLNGWAGDRYHNRTLVACVPMTVALIGIILIIALPIAGDSYNIGRLIGYYLTQAIPATGATVLSLISSNIAGYTKKTTVAALYLIGYCAGNIIGPQTFSPKDAPRYVPAEITIMVCFILCICDLLFINWWCRRENRRKAEIKASPGYIRLQNQGWRDFTDKENPEFVYAL</sequence>
<dbReference type="AlphaFoldDB" id="A0A9X0B9Q8"/>
<evidence type="ECO:0000313" key="8">
    <source>
        <dbReference type="EMBL" id="KAJ5396932.1"/>
    </source>
</evidence>
<dbReference type="FunFam" id="1.20.1250.20:FF:000064">
    <property type="entry name" value="MFS allantoate transporter"/>
    <property type="match status" value="1"/>
</dbReference>
<dbReference type="Proteomes" id="UP001147747">
    <property type="component" value="Unassembled WGS sequence"/>
</dbReference>
<evidence type="ECO:0000256" key="3">
    <source>
        <dbReference type="ARBA" id="ARBA00022692"/>
    </source>
</evidence>
<evidence type="ECO:0000313" key="9">
    <source>
        <dbReference type="Proteomes" id="UP001147747"/>
    </source>
</evidence>
<feature type="transmembrane region" description="Helical" evidence="7">
    <location>
        <begin position="158"/>
        <end position="176"/>
    </location>
</feature>
<feature type="transmembrane region" description="Helical" evidence="7">
    <location>
        <begin position="418"/>
        <end position="438"/>
    </location>
</feature>
<dbReference type="RefSeq" id="XP_056488984.1">
    <property type="nucleotide sequence ID" value="XM_056629682.1"/>
</dbReference>
<keyword evidence="9" id="KW-1185">Reference proteome</keyword>
<feature type="transmembrane region" description="Helical" evidence="7">
    <location>
        <begin position="183"/>
        <end position="205"/>
    </location>
</feature>
<dbReference type="OrthoDB" id="6730379at2759"/>
<dbReference type="GO" id="GO:0016020">
    <property type="term" value="C:membrane"/>
    <property type="evidence" value="ECO:0007669"/>
    <property type="project" value="UniProtKB-SubCell"/>
</dbReference>
<evidence type="ECO:0000256" key="1">
    <source>
        <dbReference type="ARBA" id="ARBA00004141"/>
    </source>
</evidence>
<feature type="transmembrane region" description="Helical" evidence="7">
    <location>
        <begin position="450"/>
        <end position="471"/>
    </location>
</feature>
<protein>
    <recommendedName>
        <fullName evidence="10">Major facilitator superfamily (MFS) profile domain-containing protein</fullName>
    </recommendedName>
</protein>
<dbReference type="InterPro" id="IPR036259">
    <property type="entry name" value="MFS_trans_sf"/>
</dbReference>
<reference evidence="8" key="1">
    <citation type="submission" date="2022-12" db="EMBL/GenBank/DDBJ databases">
        <authorList>
            <person name="Petersen C."/>
        </authorList>
    </citation>
    <scope>NUCLEOTIDE SEQUENCE</scope>
    <source>
        <strain evidence="8">IBT 29677</strain>
    </source>
</reference>
<comment type="subcellular location">
    <subcellularLocation>
        <location evidence="1">Membrane</location>
        <topology evidence="1">Multi-pass membrane protein</topology>
    </subcellularLocation>
</comment>
<keyword evidence="5 7" id="KW-0472">Membrane</keyword>
<feature type="transmembrane region" description="Helical" evidence="7">
    <location>
        <begin position="386"/>
        <end position="406"/>
    </location>
</feature>
<evidence type="ECO:0000256" key="7">
    <source>
        <dbReference type="SAM" id="Phobius"/>
    </source>
</evidence>
<evidence type="ECO:0000256" key="4">
    <source>
        <dbReference type="ARBA" id="ARBA00022989"/>
    </source>
</evidence>
<proteinExistence type="inferred from homology"/>
<reference evidence="8" key="2">
    <citation type="journal article" date="2023" name="IMA Fungus">
        <title>Comparative genomic study of the Penicillium genus elucidates a diverse pangenome and 15 lateral gene transfer events.</title>
        <authorList>
            <person name="Petersen C."/>
            <person name="Sorensen T."/>
            <person name="Nielsen M.R."/>
            <person name="Sondergaard T.E."/>
            <person name="Sorensen J.L."/>
            <person name="Fitzpatrick D.A."/>
            <person name="Frisvad J.C."/>
            <person name="Nielsen K.L."/>
        </authorList>
    </citation>
    <scope>NUCLEOTIDE SEQUENCE</scope>
    <source>
        <strain evidence="8">IBT 29677</strain>
    </source>
</reference>
<comment type="caution">
    <text evidence="8">The sequence shown here is derived from an EMBL/GenBank/DDBJ whole genome shotgun (WGS) entry which is preliminary data.</text>
</comment>
<feature type="transmembrane region" description="Helical" evidence="7">
    <location>
        <begin position="250"/>
        <end position="274"/>
    </location>
</feature>
<keyword evidence="4 7" id="KW-1133">Transmembrane helix</keyword>
<dbReference type="GeneID" id="81368662"/>
<dbReference type="GO" id="GO:0022857">
    <property type="term" value="F:transmembrane transporter activity"/>
    <property type="evidence" value="ECO:0007669"/>
    <property type="project" value="InterPro"/>
</dbReference>
<keyword evidence="2" id="KW-0813">Transport</keyword>
<dbReference type="InterPro" id="IPR011701">
    <property type="entry name" value="MFS"/>
</dbReference>
<feature type="transmembrane region" description="Helical" evidence="7">
    <location>
        <begin position="217"/>
        <end position="238"/>
    </location>
</feature>
<evidence type="ECO:0000256" key="6">
    <source>
        <dbReference type="ARBA" id="ARBA00037968"/>
    </source>
</evidence>